<feature type="chain" id="PRO_5022991525" description="DUF4350 domain-containing protein" evidence="3">
    <location>
        <begin position="28"/>
        <end position="870"/>
    </location>
</feature>
<protein>
    <recommendedName>
        <fullName evidence="6">DUF4350 domain-containing protein</fullName>
    </recommendedName>
</protein>
<feature type="compositionally biased region" description="Basic and acidic residues" evidence="1">
    <location>
        <begin position="37"/>
        <end position="56"/>
    </location>
</feature>
<accession>A0A5C5YRU4</accession>
<comment type="caution">
    <text evidence="4">The sequence shown here is derived from an EMBL/GenBank/DDBJ whole genome shotgun (WGS) entry which is preliminary data.</text>
</comment>
<keyword evidence="2" id="KW-0472">Membrane</keyword>
<evidence type="ECO:0000313" key="5">
    <source>
        <dbReference type="Proteomes" id="UP000318478"/>
    </source>
</evidence>
<sequence precursor="true">MKHAFFARRPLLLGLCLLALLMPGCRGCDDGLTPQERAQKQQEEEERRLKEEEEKKKKAPMVVSTLRPAPTQSDSPRLFVKPGHWSTVSQEMKRNYDDWVGRTSQEVVDSNGQPIPLDYTAFSLRSQRPVALSKGQTKDVESVFFAPPITRKFNIRARISGRDGLDVVPLPLEPVTPMQSHQYHFVVLAANPASYGRLGSLRSVNSPVHFEFDLLSSPSGLPPRLQYRVVAPELGERAPLPDNLYCLTSTAYLLWDEVDPTIFEPPQREALVDWLQWGGQLIISGPDSLALLRDSFLAPYLPATAGDAWEITAADLQPMVDAWGVGKGPELQLPRPWSGVRLDLVEDDSDRRESDSPVARATAQLRCGELFAERRVGRGRVLVSAMQLNQRGLQNWESGFECLMNAVVLRRPPRRFRNDNYSAGVRFDEEAGYGVSGDSPGESTLAVEWADGRDKVAPDAAVNTAFRMLSRDSYSEAHPWRYTRGATPDASNPGFGGQLGQMATDATAVRPPSYPGGAGGWDDFNAVSEAARSSLREAAGVTVPDSGFVLACIGFYLLVLAPFNWMVFRAIGRVELAWVAAPLIAIAGTVVVVKLAQLDIGFVRAQTQIALLETQPNYPRGSLTRYTGVYTSLGTNYEITFDDPAAVAAPFASGREFELLSGQRISQVTYDRQDKARLEGLTVSSSTTGMVHSEEMHAVSGALRLGTATSGTLQIENLSDQDLRQLVVVYRPVQRTGPGEQAPPPSLRGCWIGKLPQRESMALAFSAVPISEDAAAFQQERTQDAGSAAAKRNDEMNLEPLWRVALNPAEFEPGEYRAVARIDRALPGMTVRPAAAQESAATLWVAHLQYEIPTAPEPDTNAPVDFAKEE</sequence>
<feature type="transmembrane region" description="Helical" evidence="2">
    <location>
        <begin position="575"/>
        <end position="596"/>
    </location>
</feature>
<proteinExistence type="predicted"/>
<keyword evidence="5" id="KW-1185">Reference proteome</keyword>
<keyword evidence="2" id="KW-1133">Transmembrane helix</keyword>
<evidence type="ECO:0000313" key="4">
    <source>
        <dbReference type="EMBL" id="TWT77671.1"/>
    </source>
</evidence>
<organism evidence="4 5">
    <name type="scientific">Posidoniimonas polymericola</name>
    <dbReference type="NCBI Taxonomy" id="2528002"/>
    <lineage>
        <taxon>Bacteria</taxon>
        <taxon>Pseudomonadati</taxon>
        <taxon>Planctomycetota</taxon>
        <taxon>Planctomycetia</taxon>
        <taxon>Pirellulales</taxon>
        <taxon>Lacipirellulaceae</taxon>
        <taxon>Posidoniimonas</taxon>
    </lineage>
</organism>
<name>A0A5C5YRU4_9BACT</name>
<gene>
    <name evidence="4" type="ORF">Pla123a_14670</name>
</gene>
<keyword evidence="3" id="KW-0732">Signal</keyword>
<keyword evidence="2" id="KW-0812">Transmembrane</keyword>
<dbReference type="RefSeq" id="WP_146585393.1">
    <property type="nucleotide sequence ID" value="NZ_SJPO01000003.1"/>
</dbReference>
<reference evidence="4 5" key="1">
    <citation type="submission" date="2019-02" db="EMBL/GenBank/DDBJ databases">
        <title>Deep-cultivation of Planctomycetes and their phenomic and genomic characterization uncovers novel biology.</title>
        <authorList>
            <person name="Wiegand S."/>
            <person name="Jogler M."/>
            <person name="Boedeker C."/>
            <person name="Pinto D."/>
            <person name="Vollmers J."/>
            <person name="Rivas-Marin E."/>
            <person name="Kohn T."/>
            <person name="Peeters S.H."/>
            <person name="Heuer A."/>
            <person name="Rast P."/>
            <person name="Oberbeckmann S."/>
            <person name="Bunk B."/>
            <person name="Jeske O."/>
            <person name="Meyerdierks A."/>
            <person name="Storesund J.E."/>
            <person name="Kallscheuer N."/>
            <person name="Luecker S."/>
            <person name="Lage O.M."/>
            <person name="Pohl T."/>
            <person name="Merkel B.J."/>
            <person name="Hornburger P."/>
            <person name="Mueller R.-W."/>
            <person name="Bruemmer F."/>
            <person name="Labrenz M."/>
            <person name="Spormann A.M."/>
            <person name="Op Den Camp H."/>
            <person name="Overmann J."/>
            <person name="Amann R."/>
            <person name="Jetten M.S.M."/>
            <person name="Mascher T."/>
            <person name="Medema M.H."/>
            <person name="Devos D.P."/>
            <person name="Kaster A.-K."/>
            <person name="Ovreas L."/>
            <person name="Rohde M."/>
            <person name="Galperin M.Y."/>
            <person name="Jogler C."/>
        </authorList>
    </citation>
    <scope>NUCLEOTIDE SEQUENCE [LARGE SCALE GENOMIC DNA]</scope>
    <source>
        <strain evidence="4 5">Pla123a</strain>
    </source>
</reference>
<dbReference type="AlphaFoldDB" id="A0A5C5YRU4"/>
<evidence type="ECO:0000256" key="1">
    <source>
        <dbReference type="SAM" id="MobiDB-lite"/>
    </source>
</evidence>
<feature type="signal peptide" evidence="3">
    <location>
        <begin position="1"/>
        <end position="27"/>
    </location>
</feature>
<dbReference type="Proteomes" id="UP000318478">
    <property type="component" value="Unassembled WGS sequence"/>
</dbReference>
<dbReference type="OrthoDB" id="222878at2"/>
<evidence type="ECO:0000256" key="3">
    <source>
        <dbReference type="SAM" id="SignalP"/>
    </source>
</evidence>
<feature type="region of interest" description="Disordered" evidence="1">
    <location>
        <begin position="36"/>
        <end position="80"/>
    </location>
</feature>
<evidence type="ECO:0000256" key="2">
    <source>
        <dbReference type="SAM" id="Phobius"/>
    </source>
</evidence>
<dbReference type="EMBL" id="SJPO01000003">
    <property type="protein sequence ID" value="TWT77671.1"/>
    <property type="molecule type" value="Genomic_DNA"/>
</dbReference>
<evidence type="ECO:0008006" key="6">
    <source>
        <dbReference type="Google" id="ProtNLM"/>
    </source>
</evidence>
<feature type="transmembrane region" description="Helical" evidence="2">
    <location>
        <begin position="548"/>
        <end position="568"/>
    </location>
</feature>